<protein>
    <submittedName>
        <fullName evidence="3">Peptidase M28-like protein</fullName>
    </submittedName>
</protein>
<feature type="chain" id="PRO_5016361229" evidence="1">
    <location>
        <begin position="19"/>
        <end position="315"/>
    </location>
</feature>
<evidence type="ECO:0000259" key="2">
    <source>
        <dbReference type="Pfam" id="PF04389"/>
    </source>
</evidence>
<name>A0A327QBX5_9BACT</name>
<keyword evidence="4" id="KW-1185">Reference proteome</keyword>
<dbReference type="Proteomes" id="UP000249547">
    <property type="component" value="Unassembled WGS sequence"/>
</dbReference>
<dbReference type="OrthoDB" id="9764939at2"/>
<feature type="signal peptide" evidence="1">
    <location>
        <begin position="1"/>
        <end position="18"/>
    </location>
</feature>
<dbReference type="Gene3D" id="3.40.630.10">
    <property type="entry name" value="Zn peptidases"/>
    <property type="match status" value="1"/>
</dbReference>
<dbReference type="GO" id="GO:0008235">
    <property type="term" value="F:metalloexopeptidase activity"/>
    <property type="evidence" value="ECO:0007669"/>
    <property type="project" value="InterPro"/>
</dbReference>
<evidence type="ECO:0000256" key="1">
    <source>
        <dbReference type="SAM" id="SignalP"/>
    </source>
</evidence>
<reference evidence="3 4" key="1">
    <citation type="submission" date="2018-06" db="EMBL/GenBank/DDBJ databases">
        <title>Genomic Encyclopedia of Archaeal and Bacterial Type Strains, Phase II (KMG-II): from individual species to whole genera.</title>
        <authorList>
            <person name="Goeker M."/>
        </authorList>
    </citation>
    <scope>NUCLEOTIDE SEQUENCE [LARGE SCALE GENOMIC DNA]</scope>
    <source>
        <strain evidence="3 4">DSM 23857</strain>
    </source>
</reference>
<keyword evidence="1" id="KW-0732">Signal</keyword>
<dbReference type="PANTHER" id="PTHR12147">
    <property type="entry name" value="METALLOPEPTIDASE M28 FAMILY MEMBER"/>
    <property type="match status" value="1"/>
</dbReference>
<dbReference type="InterPro" id="IPR045175">
    <property type="entry name" value="M28_fam"/>
</dbReference>
<dbReference type="GO" id="GO:0006508">
    <property type="term" value="P:proteolysis"/>
    <property type="evidence" value="ECO:0007669"/>
    <property type="project" value="InterPro"/>
</dbReference>
<accession>A0A327QBX5</accession>
<dbReference type="EMBL" id="QLLL01000007">
    <property type="protein sequence ID" value="RAJ01475.1"/>
    <property type="molecule type" value="Genomic_DNA"/>
</dbReference>
<dbReference type="SUPFAM" id="SSF53187">
    <property type="entry name" value="Zn-dependent exopeptidases"/>
    <property type="match status" value="1"/>
</dbReference>
<dbReference type="AlphaFoldDB" id="A0A327QBX5"/>
<gene>
    <name evidence="3" type="ORF">LX64_03690</name>
</gene>
<evidence type="ECO:0000313" key="4">
    <source>
        <dbReference type="Proteomes" id="UP000249547"/>
    </source>
</evidence>
<dbReference type="RefSeq" id="WP_111599118.1">
    <property type="nucleotide sequence ID" value="NZ_QLLL01000007.1"/>
</dbReference>
<dbReference type="InterPro" id="IPR007484">
    <property type="entry name" value="Peptidase_M28"/>
</dbReference>
<evidence type="ECO:0000313" key="3">
    <source>
        <dbReference type="EMBL" id="RAJ01475.1"/>
    </source>
</evidence>
<sequence length="315" mass="35293">MKNFCIALLCFASLQAAAQKTAIDSAQLMKDVATLADDKYEGRLAGTKGNRLAQFYILDRFKQIGITPYNNTYEQPFYFEGRNNTKTMGTNLYGYLKGTSNDSVIIITAHYDHVGTRSRSGQTDSIFNGADDNASGVGALLAMATYFKAHPPKNTIIFVALDAEELGLKGAHAFANALPVEQSKVMVNINMDMVSHNDKNELYVCGTYHYPHLKKYIEEVAAKSHVKLIPGHDLPNSGHDDWTGQSDHYEFHALKIPFLYFGVEDHPDYHKASDEYDKINHSFYYHAVQDILEVVKRMDSAALRKDAKSKTVYAK</sequence>
<organism evidence="3 4">
    <name type="scientific">Chitinophaga skermanii</name>
    <dbReference type="NCBI Taxonomy" id="331697"/>
    <lineage>
        <taxon>Bacteria</taxon>
        <taxon>Pseudomonadati</taxon>
        <taxon>Bacteroidota</taxon>
        <taxon>Chitinophagia</taxon>
        <taxon>Chitinophagales</taxon>
        <taxon>Chitinophagaceae</taxon>
        <taxon>Chitinophaga</taxon>
    </lineage>
</organism>
<dbReference type="Pfam" id="PF04389">
    <property type="entry name" value="Peptidase_M28"/>
    <property type="match status" value="1"/>
</dbReference>
<feature type="domain" description="Peptidase M28" evidence="2">
    <location>
        <begin position="91"/>
        <end position="293"/>
    </location>
</feature>
<comment type="caution">
    <text evidence="3">The sequence shown here is derived from an EMBL/GenBank/DDBJ whole genome shotgun (WGS) entry which is preliminary data.</text>
</comment>
<proteinExistence type="predicted"/>
<dbReference type="PANTHER" id="PTHR12147:SF26">
    <property type="entry name" value="PEPTIDASE M28 DOMAIN-CONTAINING PROTEIN"/>
    <property type="match status" value="1"/>
</dbReference>